<evidence type="ECO:0000256" key="7">
    <source>
        <dbReference type="ARBA" id="ARBA00023004"/>
    </source>
</evidence>
<comment type="cofactor">
    <cofactor evidence="9">
        <name>heme c</name>
        <dbReference type="ChEBI" id="CHEBI:61717"/>
    </cofactor>
    <text evidence="9">Binds 3 heme c groups covalently per subunit.</text>
</comment>
<dbReference type="PANTHER" id="PTHR35008:SF8">
    <property type="entry name" value="ALCOHOL DEHYDROGENASE CYTOCHROME C SUBUNIT"/>
    <property type="match status" value="1"/>
</dbReference>
<feature type="binding site" description="covalent" evidence="9">
    <location>
        <position position="204"/>
    </location>
    <ligand>
        <name>heme c</name>
        <dbReference type="ChEBI" id="CHEBI:61717"/>
        <label>2</label>
    </ligand>
</feature>
<evidence type="ECO:0000256" key="10">
    <source>
        <dbReference type="PIRSR" id="PIRSR000018-51"/>
    </source>
</evidence>
<feature type="binding site" description="covalent" evidence="9">
    <location>
        <position position="60"/>
    </location>
    <ligand>
        <name>heme c</name>
        <dbReference type="ChEBI" id="CHEBI:61717"/>
        <label>1</label>
    </ligand>
</feature>
<name>A0A2C9CT03_9RHOB</name>
<evidence type="ECO:0000256" key="6">
    <source>
        <dbReference type="ARBA" id="ARBA00022737"/>
    </source>
</evidence>
<proteinExistence type="predicted"/>
<keyword evidence="4 10" id="KW-0479">Metal-binding</keyword>
<feature type="binding site" description="covalent" evidence="9">
    <location>
        <position position="339"/>
    </location>
    <ligand>
        <name>heme c</name>
        <dbReference type="ChEBI" id="CHEBI:61717"/>
        <label>3</label>
    </ligand>
</feature>
<dbReference type="Gene3D" id="1.10.760.10">
    <property type="entry name" value="Cytochrome c-like domain"/>
    <property type="match status" value="3"/>
</dbReference>
<evidence type="ECO:0000256" key="9">
    <source>
        <dbReference type="PIRSR" id="PIRSR000018-50"/>
    </source>
</evidence>
<dbReference type="PANTHER" id="PTHR35008">
    <property type="entry name" value="BLL4482 PROTEIN-RELATED"/>
    <property type="match status" value="1"/>
</dbReference>
<dbReference type="PIRSF" id="PIRSF000018">
    <property type="entry name" value="Mb_ADH_cyt_c"/>
    <property type="match status" value="1"/>
</dbReference>
<evidence type="ECO:0000313" key="13">
    <source>
        <dbReference type="Proteomes" id="UP000220034"/>
    </source>
</evidence>
<keyword evidence="8" id="KW-0472">Membrane</keyword>
<evidence type="ECO:0000256" key="4">
    <source>
        <dbReference type="ARBA" id="ARBA00022723"/>
    </source>
</evidence>
<dbReference type="GO" id="GO:0005506">
    <property type="term" value="F:iron ion binding"/>
    <property type="evidence" value="ECO:0007669"/>
    <property type="project" value="InterPro"/>
</dbReference>
<dbReference type="InterPro" id="IPR036909">
    <property type="entry name" value="Cyt_c-like_dom_sf"/>
</dbReference>
<dbReference type="GO" id="GO:0016614">
    <property type="term" value="F:oxidoreductase activity, acting on CH-OH group of donors"/>
    <property type="evidence" value="ECO:0007669"/>
    <property type="project" value="InterPro"/>
</dbReference>
<dbReference type="Pfam" id="PF00034">
    <property type="entry name" value="Cytochrom_C"/>
    <property type="match status" value="1"/>
</dbReference>
<feature type="binding site" description="axial binding residue" evidence="10">
    <location>
        <position position="61"/>
    </location>
    <ligand>
        <name>heme c</name>
        <dbReference type="ChEBI" id="CHEBI:61717"/>
        <label>1</label>
    </ligand>
    <ligandPart>
        <name>Fe</name>
        <dbReference type="ChEBI" id="CHEBI:18248"/>
    </ligandPart>
</feature>
<evidence type="ECO:0000256" key="2">
    <source>
        <dbReference type="ARBA" id="ARBA00022475"/>
    </source>
</evidence>
<dbReference type="GO" id="GO:0005886">
    <property type="term" value="C:plasma membrane"/>
    <property type="evidence" value="ECO:0007669"/>
    <property type="project" value="UniProtKB-SubCell"/>
</dbReference>
<evidence type="ECO:0000256" key="3">
    <source>
        <dbReference type="ARBA" id="ARBA00022617"/>
    </source>
</evidence>
<evidence type="ECO:0000259" key="11">
    <source>
        <dbReference type="PROSITE" id="PS51007"/>
    </source>
</evidence>
<feature type="binding site" description="axial binding residue" evidence="10">
    <location>
        <position position="208"/>
    </location>
    <ligand>
        <name>heme c</name>
        <dbReference type="ChEBI" id="CHEBI:61717"/>
        <label>2</label>
    </ligand>
    <ligandPart>
        <name>Fe</name>
        <dbReference type="ChEBI" id="CHEBI:18248"/>
    </ligandPart>
</feature>
<feature type="binding site" description="covalent" evidence="9">
    <location>
        <position position="207"/>
    </location>
    <ligand>
        <name>heme c</name>
        <dbReference type="ChEBI" id="CHEBI:61717"/>
        <label>2</label>
    </ligand>
</feature>
<dbReference type="Proteomes" id="UP000220034">
    <property type="component" value="Unassembled WGS sequence"/>
</dbReference>
<dbReference type="EMBL" id="OCTN01000004">
    <property type="protein sequence ID" value="SOH94330.1"/>
    <property type="molecule type" value="Genomic_DNA"/>
</dbReference>
<dbReference type="OrthoDB" id="9811281at2"/>
<evidence type="ECO:0000256" key="8">
    <source>
        <dbReference type="ARBA" id="ARBA00023136"/>
    </source>
</evidence>
<sequence>MIKRIFWTITATAAVGVVGFGVYAYKPAMDPVAAQDRPAFGPEVVEQGRILAAAGYCSECHTTADGAPYAGNYAMETGFGTIYASNLTPAMDTGIGAYSVEAFRRAMKEGVDIDGRHLFPAFPYDHFAKMSDEDVDAIYAYIMTEVVPVEQETRENELPFPLNQRFLQAGWKLLFVDFDEYAFDDTQSEDWNRGAYLAEGVAHCGACHTPRNPVGAEIASDQYGGAQIDGWTAPALTADNASAVPWSTADFKSYLTDGVSTYHGISAGPMGPVVHAGIRELPDEDINALSVYLGERTGGNEDDPATSTAIVSTLERGRPDPQYRRDAGERLYATACASCHYNTAQIEAGRPDLGINSATNLDTPENLIHVILDGVSGPEGIEGVVMPGFRDALSTTEITAIAAYLRDARAGQPAWPDLSETVSRMAESAAHAE</sequence>
<keyword evidence="13" id="KW-1185">Reference proteome</keyword>
<dbReference type="AlphaFoldDB" id="A0A2C9CT03"/>
<dbReference type="GO" id="GO:0009055">
    <property type="term" value="F:electron transfer activity"/>
    <property type="evidence" value="ECO:0007669"/>
    <property type="project" value="InterPro"/>
</dbReference>
<dbReference type="InterPro" id="IPR014353">
    <property type="entry name" value="Membr-bd_ADH_cyt_c"/>
</dbReference>
<feature type="binding site" description="covalent" evidence="9">
    <location>
        <position position="336"/>
    </location>
    <ligand>
        <name>heme c</name>
        <dbReference type="ChEBI" id="CHEBI:61717"/>
        <label>3</label>
    </ligand>
</feature>
<dbReference type="InterPro" id="IPR051459">
    <property type="entry name" value="Cytochrome_c-type_DH"/>
</dbReference>
<reference evidence="13" key="1">
    <citation type="submission" date="2017-09" db="EMBL/GenBank/DDBJ databases">
        <authorList>
            <person name="Varghese N."/>
            <person name="Submissions S."/>
        </authorList>
    </citation>
    <scope>NUCLEOTIDE SEQUENCE [LARGE SCALE GENOMIC DNA]</scope>
    <source>
        <strain evidence="13">C7</strain>
    </source>
</reference>
<keyword evidence="5" id="KW-0732">Signal</keyword>
<evidence type="ECO:0000256" key="1">
    <source>
        <dbReference type="ARBA" id="ARBA00004236"/>
    </source>
</evidence>
<keyword evidence="6" id="KW-0677">Repeat</keyword>
<dbReference type="Pfam" id="PF13442">
    <property type="entry name" value="Cytochrome_CBB3"/>
    <property type="match status" value="1"/>
</dbReference>
<feature type="binding site" description="covalent" evidence="9">
    <location>
        <position position="57"/>
    </location>
    <ligand>
        <name>heme c</name>
        <dbReference type="ChEBI" id="CHEBI:61717"/>
        <label>1</label>
    </ligand>
</feature>
<feature type="binding site" description="axial binding residue" evidence="10">
    <location>
        <position position="340"/>
    </location>
    <ligand>
        <name>heme c</name>
        <dbReference type="ChEBI" id="CHEBI:61717"/>
        <label>3</label>
    </ligand>
    <ligandPart>
        <name>Fe</name>
        <dbReference type="ChEBI" id="CHEBI:18248"/>
    </ligandPart>
</feature>
<feature type="domain" description="Cytochrome c" evidence="11">
    <location>
        <begin position="43"/>
        <end position="146"/>
    </location>
</feature>
<organism evidence="12 13">
    <name type="scientific">Pontivivens marinum</name>
    <dbReference type="NCBI Taxonomy" id="1690039"/>
    <lineage>
        <taxon>Bacteria</taxon>
        <taxon>Pseudomonadati</taxon>
        <taxon>Pseudomonadota</taxon>
        <taxon>Alphaproteobacteria</taxon>
        <taxon>Rhodobacterales</taxon>
        <taxon>Paracoccaceae</taxon>
        <taxon>Pontivivens</taxon>
    </lineage>
</organism>
<dbReference type="SUPFAM" id="SSF46626">
    <property type="entry name" value="Cytochrome c"/>
    <property type="match status" value="3"/>
</dbReference>
<comment type="subcellular location">
    <subcellularLocation>
        <location evidence="1">Cell membrane</location>
    </subcellularLocation>
</comment>
<dbReference type="GO" id="GO:0020037">
    <property type="term" value="F:heme binding"/>
    <property type="evidence" value="ECO:0007669"/>
    <property type="project" value="InterPro"/>
</dbReference>
<keyword evidence="3 9" id="KW-0349">Heme</keyword>
<feature type="domain" description="Cytochrome c" evidence="11">
    <location>
        <begin position="323"/>
        <end position="409"/>
    </location>
</feature>
<dbReference type="RefSeq" id="WP_097929893.1">
    <property type="nucleotide sequence ID" value="NZ_OCTN01000004.1"/>
</dbReference>
<evidence type="ECO:0000256" key="5">
    <source>
        <dbReference type="ARBA" id="ARBA00022729"/>
    </source>
</evidence>
<feature type="domain" description="Cytochrome c" evidence="11">
    <location>
        <begin position="189"/>
        <end position="297"/>
    </location>
</feature>
<dbReference type="InterPro" id="IPR009056">
    <property type="entry name" value="Cyt_c-like_dom"/>
</dbReference>
<dbReference type="PROSITE" id="PS51007">
    <property type="entry name" value="CYTC"/>
    <property type="match status" value="3"/>
</dbReference>
<keyword evidence="7 10" id="KW-0408">Iron</keyword>
<gene>
    <name evidence="12" type="ORF">SAMN06273572_10428</name>
</gene>
<accession>A0A2C9CT03</accession>
<evidence type="ECO:0000313" key="12">
    <source>
        <dbReference type="EMBL" id="SOH94330.1"/>
    </source>
</evidence>
<protein>
    <submittedName>
        <fullName evidence="12">Cytochrome c, mono- and diheme variants</fullName>
    </submittedName>
</protein>
<keyword evidence="2" id="KW-1003">Cell membrane</keyword>